<evidence type="ECO:0000256" key="9">
    <source>
        <dbReference type="SAM" id="MobiDB-lite"/>
    </source>
</evidence>
<accession>A0AAD3SF31</accession>
<keyword evidence="7" id="KW-0804">Transcription</keyword>
<dbReference type="SMART" id="SM00355">
    <property type="entry name" value="ZnF_C2H2"/>
    <property type="match status" value="3"/>
</dbReference>
<dbReference type="FunFam" id="3.30.160.60:FF:000131">
    <property type="entry name" value="protein indeterminate-domain 5, chloroplastic-like"/>
    <property type="match status" value="1"/>
</dbReference>
<dbReference type="SUPFAM" id="SSF57667">
    <property type="entry name" value="beta-beta-alpha zinc fingers"/>
    <property type="match status" value="1"/>
</dbReference>
<dbReference type="Pfam" id="PF22992">
    <property type="entry name" value="C2CH-4th_BIRD-IDD"/>
    <property type="match status" value="1"/>
</dbReference>
<dbReference type="FunFam" id="3.30.160.60:FF:000554">
    <property type="entry name" value="protein indeterminate-domain 12-like"/>
    <property type="match status" value="1"/>
</dbReference>
<dbReference type="Pfam" id="PF22996">
    <property type="entry name" value="C2H2-2nd_BIRD-IDD"/>
    <property type="match status" value="1"/>
</dbReference>
<evidence type="ECO:0000256" key="7">
    <source>
        <dbReference type="ARBA" id="ARBA00023163"/>
    </source>
</evidence>
<keyword evidence="6" id="KW-0238">DNA-binding</keyword>
<dbReference type="GO" id="GO:0003677">
    <property type="term" value="F:DNA binding"/>
    <property type="evidence" value="ECO:0007669"/>
    <property type="project" value="UniProtKB-KW"/>
</dbReference>
<dbReference type="Proteomes" id="UP001279734">
    <property type="component" value="Unassembled WGS sequence"/>
</dbReference>
<dbReference type="InterPro" id="IPR036236">
    <property type="entry name" value="Znf_C2H2_sf"/>
</dbReference>
<dbReference type="InterPro" id="IPR055186">
    <property type="entry name" value="C2H2-2nd_BIRD-IDD"/>
</dbReference>
<evidence type="ECO:0000313" key="11">
    <source>
        <dbReference type="EMBL" id="GMH10083.1"/>
    </source>
</evidence>
<dbReference type="Pfam" id="PF00096">
    <property type="entry name" value="zf-C2H2"/>
    <property type="match status" value="1"/>
</dbReference>
<dbReference type="PANTHER" id="PTHR10593:SF239">
    <property type="entry name" value="C2H2-TYPE DOMAIN-CONTAINING PROTEIN"/>
    <property type="match status" value="1"/>
</dbReference>
<dbReference type="InterPro" id="IPR055187">
    <property type="entry name" value="C2CH-3rd_BIRD-IDD"/>
</dbReference>
<dbReference type="GO" id="GO:0005634">
    <property type="term" value="C:nucleus"/>
    <property type="evidence" value="ECO:0007669"/>
    <property type="project" value="TreeGrafter"/>
</dbReference>
<protein>
    <recommendedName>
        <fullName evidence="10">C2H2-type domain-containing protein</fullName>
    </recommendedName>
</protein>
<feature type="region of interest" description="Disordered" evidence="9">
    <location>
        <begin position="320"/>
        <end position="357"/>
    </location>
</feature>
<sequence length="516" mass="56753">MNISSDRGFPLPASIRGFSLQEVQNPNPKPNANLAVAKKRRNLPGTPDPDAEVIALSPKTLMEKNRFMCEICNKGFQRDQNLQLHRRAHNLPWKLRQRTNKVVKKKVYLCPEKTCVHHDRSRALGDLTGIKKHYSRKHGEKKWKCEKCSKKYAVQSDWKAHTKSCGTKEYKCDCGTLFSRKDSFITHRAFCDALAEESARLTSAVAPSSLNFWRDPITRRTIDSQPDFPHGFVARGHGIPDPAGISQFSSAFWPDLNSMAAGNPLGASLSEMVQMESGNLFGSSLMPRFEINHQFPLLDRSATSSNGPDAFSLSTLPPTILKQEAGGNNSNKTNLVETPGSLYSSDHQHDQNNRSLNPTAPMSAMALLQKAAQLGCAGSSNPSIFGTSFGTMTTFSSSNNNSQSTHFCRNELQDIMEAPKQVDNLRANSRLVDCRIGGSGLGSTATTPVNELDQLMTMRTAVNLPNDPSQLKPHQSLNQADNGLTRDFLGMGGDHGGHPFLPSELNGLGYGFEPFH</sequence>
<comment type="caution">
    <text evidence="11">The sequence shown here is derived from an EMBL/GenBank/DDBJ whole genome shotgun (WGS) entry which is preliminary data.</text>
</comment>
<dbReference type="PANTHER" id="PTHR10593">
    <property type="entry name" value="SERINE/THREONINE-PROTEIN KINASE RIO"/>
    <property type="match status" value="1"/>
</dbReference>
<dbReference type="Pfam" id="PF22995">
    <property type="entry name" value="C2CH-3rd_BIRD-IDD"/>
    <property type="match status" value="1"/>
</dbReference>
<proteinExistence type="predicted"/>
<name>A0AAD3SF31_NEPGR</name>
<keyword evidence="1" id="KW-0479">Metal-binding</keyword>
<reference evidence="11" key="1">
    <citation type="submission" date="2023-05" db="EMBL/GenBank/DDBJ databases">
        <title>Nepenthes gracilis genome sequencing.</title>
        <authorList>
            <person name="Fukushima K."/>
        </authorList>
    </citation>
    <scope>NUCLEOTIDE SEQUENCE</scope>
    <source>
        <strain evidence="11">SING2019-196</strain>
    </source>
</reference>
<dbReference type="PROSITE" id="PS50157">
    <property type="entry name" value="ZINC_FINGER_C2H2_2"/>
    <property type="match status" value="1"/>
</dbReference>
<evidence type="ECO:0000256" key="5">
    <source>
        <dbReference type="ARBA" id="ARBA00023015"/>
    </source>
</evidence>
<dbReference type="EMBL" id="BSYO01000009">
    <property type="protein sequence ID" value="GMH10083.1"/>
    <property type="molecule type" value="Genomic_DNA"/>
</dbReference>
<evidence type="ECO:0000256" key="2">
    <source>
        <dbReference type="ARBA" id="ARBA00022737"/>
    </source>
</evidence>
<evidence type="ECO:0000256" key="3">
    <source>
        <dbReference type="ARBA" id="ARBA00022771"/>
    </source>
</evidence>
<keyword evidence="3 8" id="KW-0863">Zinc-finger</keyword>
<feature type="domain" description="C2H2-type" evidence="10">
    <location>
        <begin position="67"/>
        <end position="89"/>
    </location>
</feature>
<keyword evidence="12" id="KW-1185">Reference proteome</keyword>
<keyword evidence="5" id="KW-0805">Transcription regulation</keyword>
<evidence type="ECO:0000256" key="6">
    <source>
        <dbReference type="ARBA" id="ARBA00023125"/>
    </source>
</evidence>
<dbReference type="Gene3D" id="3.30.160.60">
    <property type="entry name" value="Classic Zinc Finger"/>
    <property type="match status" value="2"/>
</dbReference>
<evidence type="ECO:0000259" key="10">
    <source>
        <dbReference type="PROSITE" id="PS50157"/>
    </source>
</evidence>
<evidence type="ECO:0000256" key="8">
    <source>
        <dbReference type="PROSITE-ProRule" id="PRU00042"/>
    </source>
</evidence>
<gene>
    <name evidence="11" type="ORF">Nepgr_011924</name>
</gene>
<dbReference type="PROSITE" id="PS00028">
    <property type="entry name" value="ZINC_FINGER_C2H2_1"/>
    <property type="match status" value="1"/>
</dbReference>
<organism evidence="11 12">
    <name type="scientific">Nepenthes gracilis</name>
    <name type="common">Slender pitcher plant</name>
    <dbReference type="NCBI Taxonomy" id="150966"/>
    <lineage>
        <taxon>Eukaryota</taxon>
        <taxon>Viridiplantae</taxon>
        <taxon>Streptophyta</taxon>
        <taxon>Embryophyta</taxon>
        <taxon>Tracheophyta</taxon>
        <taxon>Spermatophyta</taxon>
        <taxon>Magnoliopsida</taxon>
        <taxon>eudicotyledons</taxon>
        <taxon>Gunneridae</taxon>
        <taxon>Pentapetalae</taxon>
        <taxon>Caryophyllales</taxon>
        <taxon>Nepenthaceae</taxon>
        <taxon>Nepenthes</taxon>
    </lineage>
</organism>
<feature type="compositionally biased region" description="Polar residues" evidence="9">
    <location>
        <begin position="326"/>
        <end position="345"/>
    </location>
</feature>
<dbReference type="GO" id="GO:0003700">
    <property type="term" value="F:DNA-binding transcription factor activity"/>
    <property type="evidence" value="ECO:0007669"/>
    <property type="project" value="TreeGrafter"/>
</dbReference>
<evidence type="ECO:0000256" key="4">
    <source>
        <dbReference type="ARBA" id="ARBA00022833"/>
    </source>
</evidence>
<dbReference type="GO" id="GO:0008270">
    <property type="term" value="F:zinc ion binding"/>
    <property type="evidence" value="ECO:0007669"/>
    <property type="project" value="UniProtKB-KW"/>
</dbReference>
<keyword evidence="4" id="KW-0862">Zinc</keyword>
<dbReference type="InterPro" id="IPR013087">
    <property type="entry name" value="Znf_C2H2_type"/>
</dbReference>
<evidence type="ECO:0000256" key="1">
    <source>
        <dbReference type="ARBA" id="ARBA00022723"/>
    </source>
</evidence>
<dbReference type="InterPro" id="IPR031140">
    <property type="entry name" value="IDD1-16"/>
</dbReference>
<dbReference type="AlphaFoldDB" id="A0AAD3SF31"/>
<evidence type="ECO:0000313" key="12">
    <source>
        <dbReference type="Proteomes" id="UP001279734"/>
    </source>
</evidence>
<keyword evidence="2" id="KW-0677">Repeat</keyword>
<dbReference type="InterPro" id="IPR055185">
    <property type="entry name" value="C2CH-4th_BIRD-IDD"/>
</dbReference>